<protein>
    <submittedName>
        <fullName evidence="4">Phospholipid/cholesterol/gamma-HCH transport system substrate-binding protein</fullName>
    </submittedName>
</protein>
<dbReference type="Pfam" id="PF02470">
    <property type="entry name" value="MlaD"/>
    <property type="match status" value="1"/>
</dbReference>
<evidence type="ECO:0000313" key="4">
    <source>
        <dbReference type="EMBL" id="SNR60359.1"/>
    </source>
</evidence>
<name>A0A238XQV6_9PSEU</name>
<keyword evidence="2" id="KW-0812">Transmembrane</keyword>
<sequence>MMDDSRASLAWKSGALVAFVIGCALVFGFLLSGTGSKLPLTGDDYRASFVTEDVLNLVPAGEVRLAGVDVGQVEEVENLSDGGARVEFSLDSEAAPLHEGVEVRVGERSLVGEGYVKVTAGDGAELDSGTQLPPSAVQPSVQLHDVLRSLDSETRESLGGLFRTLGEATDGSHGDVAKMLEGMGDLGREGHTAIDAIAAQSEDLTALTRETSAVLEALNTGEGQIQTLVESADRLTSATSGHSEQLEQTMRRLPGVLERTQVASTELADLSGALVPVAADLRSAAPDVNTALKQLPETTEDLRGLLPSLDSTLVDAPATLERLPRFNQDLRSMVPQLETMLSHVNPMLDYIEPYGHELAAFFTNFSGILAHTDEEGINYLKIQPFAGHAQAPVGSPFTLPDPLSDHTPYPAPGTLEEPGTGQGFEKVRSQSDEE</sequence>
<dbReference type="EMBL" id="FZNW01000011">
    <property type="protein sequence ID" value="SNR60359.1"/>
    <property type="molecule type" value="Genomic_DNA"/>
</dbReference>
<evidence type="ECO:0000313" key="5">
    <source>
        <dbReference type="Proteomes" id="UP000198348"/>
    </source>
</evidence>
<organism evidence="4 5">
    <name type="scientific">Haloechinothrix alba</name>
    <dbReference type="NCBI Taxonomy" id="664784"/>
    <lineage>
        <taxon>Bacteria</taxon>
        <taxon>Bacillati</taxon>
        <taxon>Actinomycetota</taxon>
        <taxon>Actinomycetes</taxon>
        <taxon>Pseudonocardiales</taxon>
        <taxon>Pseudonocardiaceae</taxon>
        <taxon>Haloechinothrix</taxon>
    </lineage>
</organism>
<keyword evidence="2" id="KW-1133">Transmembrane helix</keyword>
<gene>
    <name evidence="4" type="ORF">SAMN06265360_111148</name>
</gene>
<evidence type="ECO:0000259" key="3">
    <source>
        <dbReference type="Pfam" id="PF02470"/>
    </source>
</evidence>
<dbReference type="RefSeq" id="WP_089301764.1">
    <property type="nucleotide sequence ID" value="NZ_FZNW01000011.1"/>
</dbReference>
<evidence type="ECO:0000256" key="1">
    <source>
        <dbReference type="SAM" id="MobiDB-lite"/>
    </source>
</evidence>
<feature type="domain" description="Mce/MlaD" evidence="3">
    <location>
        <begin position="45"/>
        <end position="121"/>
    </location>
</feature>
<keyword evidence="5" id="KW-1185">Reference proteome</keyword>
<dbReference type="SUPFAM" id="SSF58104">
    <property type="entry name" value="Methyl-accepting chemotaxis protein (MCP) signaling domain"/>
    <property type="match status" value="1"/>
</dbReference>
<dbReference type="InterPro" id="IPR003399">
    <property type="entry name" value="Mce/MlaD"/>
</dbReference>
<feature type="transmembrane region" description="Helical" evidence="2">
    <location>
        <begin position="9"/>
        <end position="31"/>
    </location>
</feature>
<dbReference type="OrthoDB" id="4510799at2"/>
<evidence type="ECO:0000256" key="2">
    <source>
        <dbReference type="SAM" id="Phobius"/>
    </source>
</evidence>
<dbReference type="PANTHER" id="PTHR33371">
    <property type="entry name" value="INTERMEMBRANE PHOSPHOLIPID TRANSPORT SYSTEM BINDING PROTEIN MLAD-RELATED"/>
    <property type="match status" value="1"/>
</dbReference>
<dbReference type="Proteomes" id="UP000198348">
    <property type="component" value="Unassembled WGS sequence"/>
</dbReference>
<feature type="compositionally biased region" description="Basic and acidic residues" evidence="1">
    <location>
        <begin position="425"/>
        <end position="434"/>
    </location>
</feature>
<feature type="region of interest" description="Disordered" evidence="1">
    <location>
        <begin position="393"/>
        <end position="434"/>
    </location>
</feature>
<dbReference type="PROSITE" id="PS51257">
    <property type="entry name" value="PROKAR_LIPOPROTEIN"/>
    <property type="match status" value="1"/>
</dbReference>
<dbReference type="InterPro" id="IPR052336">
    <property type="entry name" value="MlaD_Phospholipid_Transporter"/>
</dbReference>
<accession>A0A238XQV6</accession>
<reference evidence="4 5" key="1">
    <citation type="submission" date="2017-06" db="EMBL/GenBank/DDBJ databases">
        <authorList>
            <person name="Kim H.J."/>
            <person name="Triplett B.A."/>
        </authorList>
    </citation>
    <scope>NUCLEOTIDE SEQUENCE [LARGE SCALE GENOMIC DNA]</scope>
    <source>
        <strain evidence="4 5">DSM 45207</strain>
    </source>
</reference>
<dbReference type="PANTHER" id="PTHR33371:SF4">
    <property type="entry name" value="INTERMEMBRANE PHOSPHOLIPID TRANSPORT SYSTEM BINDING PROTEIN MLAD"/>
    <property type="match status" value="1"/>
</dbReference>
<keyword evidence="2" id="KW-0472">Membrane</keyword>
<dbReference type="AlphaFoldDB" id="A0A238XQV6"/>
<proteinExistence type="predicted"/>